<dbReference type="PANTHER" id="PTHR21015">
    <property type="entry name" value="UDP-N-ACETYLGLUCOSAMINE--N-ACETYLMURAMYL-(PENTAPEPTIDE) PYROPHOSPHORYL-UNDECAPRENOL N-ACETYLGLUCOSAMINE TRANSFERASE 1"/>
    <property type="match status" value="1"/>
</dbReference>
<evidence type="ECO:0000259" key="1">
    <source>
        <dbReference type="Pfam" id="PF04101"/>
    </source>
</evidence>
<sequence>MLFYSHDGTGLGHLRISLGVAKELAARRPAASLLLLTGSLQAPAFDLPSNLDYVKLPAMPLRGLYADLSPAASPSVLRGVVYIREAIAFATVEAFAPHVVVVDHAPAGLFRELARALDWLRVASAPSRLILLMRDITFGPGQTRTIWTNEGIYPLLDNAYDRILVYGSKEIFDPVSEYGMSDRAAAKTRFCGYLAPAPARRSPGQVRAALGAKGRPLVAVSVGGGADGGPLLQAYLQGVARYAPTDLVSYVVAGPLLPEADRLAAEALAADLPGVTLVPFDPDYFAVAAAADVLVSMGGYNSLSESAYLGKRAVVAPRVPGPEEQIIRARRFEQLGLATTIAPEDLDSKLLWQAVLAELERAEPPTIRLSFAGTGTIVDEVIASMPDTARLVPATEG</sequence>
<accession>A0A6J4UYJ2</accession>
<organism evidence="2">
    <name type="scientific">uncultured Thermomicrobiales bacterium</name>
    <dbReference type="NCBI Taxonomy" id="1645740"/>
    <lineage>
        <taxon>Bacteria</taxon>
        <taxon>Pseudomonadati</taxon>
        <taxon>Thermomicrobiota</taxon>
        <taxon>Thermomicrobia</taxon>
        <taxon>Thermomicrobiales</taxon>
        <taxon>environmental samples</taxon>
    </lineage>
</organism>
<dbReference type="EMBL" id="CADCWF010000189">
    <property type="protein sequence ID" value="CAA9564085.1"/>
    <property type="molecule type" value="Genomic_DNA"/>
</dbReference>
<dbReference type="Pfam" id="PF04101">
    <property type="entry name" value="Glyco_tran_28_C"/>
    <property type="match status" value="1"/>
</dbReference>
<proteinExistence type="predicted"/>
<protein>
    <recommendedName>
        <fullName evidence="1">Glycosyl transferase family 28 C-terminal domain-containing protein</fullName>
    </recommendedName>
</protein>
<evidence type="ECO:0000313" key="2">
    <source>
        <dbReference type="EMBL" id="CAA9564085.1"/>
    </source>
</evidence>
<dbReference type="Gene3D" id="3.40.50.2000">
    <property type="entry name" value="Glycogen Phosphorylase B"/>
    <property type="match status" value="1"/>
</dbReference>
<reference evidence="2" key="1">
    <citation type="submission" date="2020-02" db="EMBL/GenBank/DDBJ databases">
        <authorList>
            <person name="Meier V. D."/>
        </authorList>
    </citation>
    <scope>NUCLEOTIDE SEQUENCE</scope>
    <source>
        <strain evidence="2">AVDCRST_MAG59</strain>
    </source>
</reference>
<dbReference type="AlphaFoldDB" id="A0A6J4UYJ2"/>
<feature type="domain" description="Glycosyl transferase family 28 C-terminal" evidence="1">
    <location>
        <begin position="274"/>
        <end position="360"/>
    </location>
</feature>
<dbReference type="PANTHER" id="PTHR21015:SF28">
    <property type="entry name" value="SLL1722 PROTEIN"/>
    <property type="match status" value="1"/>
</dbReference>
<dbReference type="GO" id="GO:0016758">
    <property type="term" value="F:hexosyltransferase activity"/>
    <property type="evidence" value="ECO:0007669"/>
    <property type="project" value="InterPro"/>
</dbReference>
<dbReference type="InterPro" id="IPR007235">
    <property type="entry name" value="Glyco_trans_28_C"/>
</dbReference>
<gene>
    <name evidence="2" type="ORF">AVDCRST_MAG59-2862</name>
</gene>
<dbReference type="SUPFAM" id="SSF53756">
    <property type="entry name" value="UDP-Glycosyltransferase/glycogen phosphorylase"/>
    <property type="match status" value="1"/>
</dbReference>
<name>A0A6J4UYJ2_9BACT</name>